<dbReference type="AlphaFoldDB" id="A0A9P6X8M0"/>
<gene>
    <name evidence="3" type="ORF">G6F64_006631</name>
</gene>
<name>A0A9P6X8M0_RHIOR</name>
<keyword evidence="1" id="KW-0863">Zinc-finger</keyword>
<proteinExistence type="predicted"/>
<protein>
    <recommendedName>
        <fullName evidence="2">C3H1-type domain-containing protein</fullName>
    </recommendedName>
</protein>
<feature type="domain" description="C3H1-type" evidence="2">
    <location>
        <begin position="1"/>
        <end position="19"/>
    </location>
</feature>
<comment type="caution">
    <text evidence="3">The sequence shown here is derived from an EMBL/GenBank/DDBJ whole genome shotgun (WGS) entry which is preliminary data.</text>
</comment>
<organism evidence="3 4">
    <name type="scientific">Rhizopus oryzae</name>
    <name type="common">Mucormycosis agent</name>
    <name type="synonym">Rhizopus arrhizus var. delemar</name>
    <dbReference type="NCBI Taxonomy" id="64495"/>
    <lineage>
        <taxon>Eukaryota</taxon>
        <taxon>Fungi</taxon>
        <taxon>Fungi incertae sedis</taxon>
        <taxon>Mucoromycota</taxon>
        <taxon>Mucoromycotina</taxon>
        <taxon>Mucoromycetes</taxon>
        <taxon>Mucorales</taxon>
        <taxon>Mucorineae</taxon>
        <taxon>Rhizopodaceae</taxon>
        <taxon>Rhizopus</taxon>
    </lineage>
</organism>
<dbReference type="GO" id="GO:0008270">
    <property type="term" value="F:zinc ion binding"/>
    <property type="evidence" value="ECO:0007669"/>
    <property type="project" value="UniProtKB-KW"/>
</dbReference>
<dbReference type="PROSITE" id="PS50103">
    <property type="entry name" value="ZF_C3H1"/>
    <property type="match status" value="1"/>
</dbReference>
<evidence type="ECO:0000313" key="4">
    <source>
        <dbReference type="Proteomes" id="UP000716291"/>
    </source>
</evidence>
<evidence type="ECO:0000256" key="1">
    <source>
        <dbReference type="PROSITE-ProRule" id="PRU00723"/>
    </source>
</evidence>
<keyword evidence="4" id="KW-1185">Reference proteome</keyword>
<reference evidence="3" key="1">
    <citation type="journal article" date="2020" name="Microb. Genom.">
        <title>Genetic diversity of clinical and environmental Mucorales isolates obtained from an investigation of mucormycosis cases among solid organ transplant recipients.</title>
        <authorList>
            <person name="Nguyen M.H."/>
            <person name="Kaul D."/>
            <person name="Muto C."/>
            <person name="Cheng S.J."/>
            <person name="Richter R.A."/>
            <person name="Bruno V.M."/>
            <person name="Liu G."/>
            <person name="Beyhan S."/>
            <person name="Sundermann A.J."/>
            <person name="Mounaud S."/>
            <person name="Pasculle A.W."/>
            <person name="Nierman W.C."/>
            <person name="Driscoll E."/>
            <person name="Cumbie R."/>
            <person name="Clancy C.J."/>
            <person name="Dupont C.L."/>
        </authorList>
    </citation>
    <scope>NUCLEOTIDE SEQUENCE</scope>
    <source>
        <strain evidence="3">GL11</strain>
    </source>
</reference>
<dbReference type="EMBL" id="JAANQT010000905">
    <property type="protein sequence ID" value="KAG1307674.1"/>
    <property type="molecule type" value="Genomic_DNA"/>
</dbReference>
<evidence type="ECO:0000313" key="3">
    <source>
        <dbReference type="EMBL" id="KAG1307674.1"/>
    </source>
</evidence>
<keyword evidence="1" id="KW-0479">Metal-binding</keyword>
<keyword evidence="1" id="KW-0862">Zinc</keyword>
<sequence length="84" mass="9850">MNHGYCEYGLLCKYSHIKSDLLTGQLIYPKEIIYFQSLTTPQSTKPVQQKRHRLPFGWKLKDLPPSLKPPPSLDDLWEHVNQWG</sequence>
<evidence type="ECO:0000259" key="2">
    <source>
        <dbReference type="PROSITE" id="PS50103"/>
    </source>
</evidence>
<accession>A0A9P6X8M0</accession>
<dbReference type="Proteomes" id="UP000716291">
    <property type="component" value="Unassembled WGS sequence"/>
</dbReference>
<dbReference type="InterPro" id="IPR000571">
    <property type="entry name" value="Znf_CCCH"/>
</dbReference>
<feature type="zinc finger region" description="C3H1-type" evidence="1">
    <location>
        <begin position="1"/>
        <end position="19"/>
    </location>
</feature>
<dbReference type="OrthoDB" id="2417221at2759"/>